<evidence type="ECO:0000256" key="1">
    <source>
        <dbReference type="SAM" id="MobiDB-lite"/>
    </source>
</evidence>
<keyword evidence="4" id="KW-1185">Reference proteome</keyword>
<feature type="region of interest" description="Disordered" evidence="1">
    <location>
        <begin position="56"/>
        <end position="79"/>
    </location>
</feature>
<name>A0AAV8Y0K0_9CUCU</name>
<feature type="signal peptide" evidence="2">
    <location>
        <begin position="1"/>
        <end position="23"/>
    </location>
</feature>
<evidence type="ECO:0000313" key="3">
    <source>
        <dbReference type="EMBL" id="KAJ8944438.1"/>
    </source>
</evidence>
<keyword evidence="2" id="KW-0732">Signal</keyword>
<dbReference type="EMBL" id="JAPWTK010000253">
    <property type="protein sequence ID" value="KAJ8944438.1"/>
    <property type="molecule type" value="Genomic_DNA"/>
</dbReference>
<sequence length="79" mass="8989">MDSLRYCFGLLLVALVCVKNSNSISCYECNSAQDKRCLGDQNNKLSDDLKEALSKQERQGLHPLQEDQAGHRFRSQRTN</sequence>
<proteinExistence type="predicted"/>
<organism evidence="3 4">
    <name type="scientific">Aromia moschata</name>
    <dbReference type="NCBI Taxonomy" id="1265417"/>
    <lineage>
        <taxon>Eukaryota</taxon>
        <taxon>Metazoa</taxon>
        <taxon>Ecdysozoa</taxon>
        <taxon>Arthropoda</taxon>
        <taxon>Hexapoda</taxon>
        <taxon>Insecta</taxon>
        <taxon>Pterygota</taxon>
        <taxon>Neoptera</taxon>
        <taxon>Endopterygota</taxon>
        <taxon>Coleoptera</taxon>
        <taxon>Polyphaga</taxon>
        <taxon>Cucujiformia</taxon>
        <taxon>Chrysomeloidea</taxon>
        <taxon>Cerambycidae</taxon>
        <taxon>Cerambycinae</taxon>
        <taxon>Callichromatini</taxon>
        <taxon>Aromia</taxon>
    </lineage>
</organism>
<dbReference type="Proteomes" id="UP001162162">
    <property type="component" value="Unassembled WGS sequence"/>
</dbReference>
<dbReference type="AlphaFoldDB" id="A0AAV8Y0K0"/>
<comment type="caution">
    <text evidence="3">The sequence shown here is derived from an EMBL/GenBank/DDBJ whole genome shotgun (WGS) entry which is preliminary data.</text>
</comment>
<reference evidence="3" key="1">
    <citation type="journal article" date="2023" name="Insect Mol. Biol.">
        <title>Genome sequencing provides insights into the evolution of gene families encoding plant cell wall-degrading enzymes in longhorned beetles.</title>
        <authorList>
            <person name="Shin N.R."/>
            <person name="Okamura Y."/>
            <person name="Kirsch R."/>
            <person name="Pauchet Y."/>
        </authorList>
    </citation>
    <scope>NUCLEOTIDE SEQUENCE</scope>
    <source>
        <strain evidence="3">AMC_N1</strain>
    </source>
</reference>
<protein>
    <submittedName>
        <fullName evidence="3">Uncharacterized protein</fullName>
    </submittedName>
</protein>
<feature type="chain" id="PRO_5043406803" evidence="2">
    <location>
        <begin position="24"/>
        <end position="79"/>
    </location>
</feature>
<feature type="compositionally biased region" description="Basic and acidic residues" evidence="1">
    <location>
        <begin position="56"/>
        <end position="70"/>
    </location>
</feature>
<gene>
    <name evidence="3" type="ORF">NQ318_002135</name>
</gene>
<evidence type="ECO:0000313" key="4">
    <source>
        <dbReference type="Proteomes" id="UP001162162"/>
    </source>
</evidence>
<accession>A0AAV8Y0K0</accession>
<evidence type="ECO:0000256" key="2">
    <source>
        <dbReference type="SAM" id="SignalP"/>
    </source>
</evidence>